<keyword evidence="7 9" id="KW-1133">Transmembrane helix</keyword>
<feature type="transmembrane region" description="Helical" evidence="9">
    <location>
        <begin position="12"/>
        <end position="32"/>
    </location>
</feature>
<comment type="similarity">
    <text evidence="2">Belongs to the GSP I family.</text>
</comment>
<accession>A0ABS8UAS0</accession>
<dbReference type="Proteomes" id="UP001430360">
    <property type="component" value="Unassembled WGS sequence"/>
</dbReference>
<keyword evidence="5" id="KW-0997">Cell inner membrane</keyword>
<evidence type="ECO:0000256" key="7">
    <source>
        <dbReference type="ARBA" id="ARBA00022989"/>
    </source>
</evidence>
<dbReference type="InterPro" id="IPR010052">
    <property type="entry name" value="T2SS_protein-GspI"/>
</dbReference>
<dbReference type="PANTHER" id="PTHR38779:SF2">
    <property type="entry name" value="TYPE II SECRETION SYSTEM PROTEIN I-RELATED"/>
    <property type="match status" value="1"/>
</dbReference>
<evidence type="ECO:0000256" key="9">
    <source>
        <dbReference type="SAM" id="Phobius"/>
    </source>
</evidence>
<organism evidence="10 11">
    <name type="scientific">Luteimonas fraxinea</name>
    <dbReference type="NCBI Taxonomy" id="2901869"/>
    <lineage>
        <taxon>Bacteria</taxon>
        <taxon>Pseudomonadati</taxon>
        <taxon>Pseudomonadota</taxon>
        <taxon>Gammaproteobacteria</taxon>
        <taxon>Lysobacterales</taxon>
        <taxon>Lysobacteraceae</taxon>
        <taxon>Luteimonas</taxon>
    </lineage>
</organism>
<evidence type="ECO:0000256" key="3">
    <source>
        <dbReference type="ARBA" id="ARBA00022475"/>
    </source>
</evidence>
<dbReference type="NCBIfam" id="TIGR02532">
    <property type="entry name" value="IV_pilin_GFxxxE"/>
    <property type="match status" value="1"/>
</dbReference>
<keyword evidence="6 9" id="KW-0812">Transmembrane</keyword>
<name>A0ABS8UAS0_9GAMM</name>
<dbReference type="PANTHER" id="PTHR38779">
    <property type="entry name" value="TYPE II SECRETION SYSTEM PROTEIN I-RELATED"/>
    <property type="match status" value="1"/>
</dbReference>
<proteinExistence type="inferred from homology"/>
<evidence type="ECO:0000256" key="2">
    <source>
        <dbReference type="ARBA" id="ARBA00008358"/>
    </source>
</evidence>
<comment type="subcellular location">
    <subcellularLocation>
        <location evidence="1">Cell inner membrane</location>
        <topology evidence="1">Single-pass membrane protein</topology>
    </subcellularLocation>
</comment>
<keyword evidence="11" id="KW-1185">Reference proteome</keyword>
<evidence type="ECO:0000313" key="10">
    <source>
        <dbReference type="EMBL" id="MCD9095748.1"/>
    </source>
</evidence>
<reference evidence="10" key="2">
    <citation type="journal article" date="2022" name="Syst. Appl. Microbiol.">
        <title>Physiological and genomic characterisation of Luteimonas fraxinea sp. nov., a bacterial species associated with trees tolerant to ash dieback.</title>
        <authorList>
            <person name="Ulrich K."/>
            <person name="Becker R."/>
            <person name="Behrendt U."/>
            <person name="Kube M."/>
            <person name="Schneck V."/>
            <person name="Ulrich A."/>
        </authorList>
    </citation>
    <scope>NUCLEOTIDE SEQUENCE</scope>
    <source>
        <strain evidence="10">A1P009</strain>
    </source>
</reference>
<reference evidence="10" key="1">
    <citation type="submission" date="2021-12" db="EMBL/GenBank/DDBJ databases">
        <authorList>
            <person name="Ulrich A."/>
        </authorList>
    </citation>
    <scope>NUCLEOTIDE SEQUENCE</scope>
    <source>
        <strain evidence="10">A1P009</strain>
    </source>
</reference>
<evidence type="ECO:0000256" key="1">
    <source>
        <dbReference type="ARBA" id="ARBA00004377"/>
    </source>
</evidence>
<dbReference type="PROSITE" id="PS00409">
    <property type="entry name" value="PROKAR_NTER_METHYL"/>
    <property type="match status" value="1"/>
</dbReference>
<protein>
    <submittedName>
        <fullName evidence="10">Type II secretion system GspH family protein</fullName>
    </submittedName>
</protein>
<comment type="caution">
    <text evidence="10">The sequence shown here is derived from an EMBL/GenBank/DDBJ whole genome shotgun (WGS) entry which is preliminary data.</text>
</comment>
<dbReference type="InterPro" id="IPR012902">
    <property type="entry name" value="N_methyl_site"/>
</dbReference>
<dbReference type="Pfam" id="PF07963">
    <property type="entry name" value="N_methyl"/>
    <property type="match status" value="1"/>
</dbReference>
<gene>
    <name evidence="10" type="ORF">LTT95_02160</name>
</gene>
<keyword evidence="8 9" id="KW-0472">Membrane</keyword>
<dbReference type="EMBL" id="JAJQKU010000001">
    <property type="protein sequence ID" value="MCD9095748.1"/>
    <property type="molecule type" value="Genomic_DNA"/>
</dbReference>
<dbReference type="RefSeq" id="WP_232134267.1">
    <property type="nucleotide sequence ID" value="NZ_CP089507.1"/>
</dbReference>
<evidence type="ECO:0000256" key="4">
    <source>
        <dbReference type="ARBA" id="ARBA00022481"/>
    </source>
</evidence>
<evidence type="ECO:0000256" key="6">
    <source>
        <dbReference type="ARBA" id="ARBA00022692"/>
    </source>
</evidence>
<evidence type="ECO:0000313" key="11">
    <source>
        <dbReference type="Proteomes" id="UP001430360"/>
    </source>
</evidence>
<keyword evidence="3" id="KW-1003">Cell membrane</keyword>
<evidence type="ECO:0000256" key="8">
    <source>
        <dbReference type="ARBA" id="ARBA00023136"/>
    </source>
</evidence>
<dbReference type="NCBIfam" id="NF047828">
    <property type="entry name" value="T3SSXpsI"/>
    <property type="match status" value="1"/>
</dbReference>
<sequence>MNHRSQRGYTLIEVIVAFAVLGIALMLLLGTLSNGTRQVRWAADSGRAALHAQSLLDGIGIEIPVVPGSTTGEFEDGRYRWTLEIAPYVDPAMPPAMLDPSGQQLFEIALAVDWGERGPRERLQVHTLRLREPDALGVPMP</sequence>
<keyword evidence="4" id="KW-0488">Methylation</keyword>
<evidence type="ECO:0000256" key="5">
    <source>
        <dbReference type="ARBA" id="ARBA00022519"/>
    </source>
</evidence>